<proteinExistence type="predicted"/>
<feature type="chain" id="PRO_5037089711" evidence="1">
    <location>
        <begin position="30"/>
        <end position="181"/>
    </location>
</feature>
<keyword evidence="1" id="KW-0732">Signal</keyword>
<name>A0A931CHB6_9ACTN</name>
<evidence type="ECO:0000256" key="1">
    <source>
        <dbReference type="SAM" id="SignalP"/>
    </source>
</evidence>
<sequence>MKLSRLLAAPVFAGAMLLTQIAGIGPAQAAPSDPHCNYDFRTFNACLRFFGTGQLNEWRAVAGQDAFMSQRSAQEKIDHGTNFRAQLFGDDGNRRTLLADLFLAPGWPAAGPGGLSAELTRVLHGSTLNEDTDGNDEIYAEITYWDFVINDNVTHRTGTVVHEFAPRSEVPDDPGCRVICP</sequence>
<dbReference type="AlphaFoldDB" id="A0A931CHB6"/>
<evidence type="ECO:0000313" key="3">
    <source>
        <dbReference type="Proteomes" id="UP000598146"/>
    </source>
</evidence>
<feature type="signal peptide" evidence="1">
    <location>
        <begin position="1"/>
        <end position="29"/>
    </location>
</feature>
<accession>A0A931CHB6</accession>
<protein>
    <submittedName>
        <fullName evidence="2">Uncharacterized protein</fullName>
    </submittedName>
</protein>
<keyword evidence="3" id="KW-1185">Reference proteome</keyword>
<dbReference type="RefSeq" id="WP_196420392.1">
    <property type="nucleotide sequence ID" value="NZ_JADQTO010000041.1"/>
</dbReference>
<reference evidence="2" key="1">
    <citation type="submission" date="2020-11" db="EMBL/GenBank/DDBJ databases">
        <title>Isolation and identification of active actinomycetes.</title>
        <authorList>
            <person name="Sun X."/>
        </authorList>
    </citation>
    <scope>NUCLEOTIDE SEQUENCE</scope>
    <source>
        <strain evidence="2">NEAU-A11</strain>
    </source>
</reference>
<organism evidence="2 3">
    <name type="scientific">Actinoplanes aureus</name>
    <dbReference type="NCBI Taxonomy" id="2792083"/>
    <lineage>
        <taxon>Bacteria</taxon>
        <taxon>Bacillati</taxon>
        <taxon>Actinomycetota</taxon>
        <taxon>Actinomycetes</taxon>
        <taxon>Micromonosporales</taxon>
        <taxon>Micromonosporaceae</taxon>
        <taxon>Actinoplanes</taxon>
    </lineage>
</organism>
<comment type="caution">
    <text evidence="2">The sequence shown here is derived from an EMBL/GenBank/DDBJ whole genome shotgun (WGS) entry which is preliminary data.</text>
</comment>
<dbReference type="EMBL" id="JADQTO010000041">
    <property type="protein sequence ID" value="MBG0568624.1"/>
    <property type="molecule type" value="Genomic_DNA"/>
</dbReference>
<evidence type="ECO:0000313" key="2">
    <source>
        <dbReference type="EMBL" id="MBG0568624.1"/>
    </source>
</evidence>
<dbReference type="Proteomes" id="UP000598146">
    <property type="component" value="Unassembled WGS sequence"/>
</dbReference>
<gene>
    <name evidence="2" type="ORF">I4J89_45105</name>
</gene>